<dbReference type="InterPro" id="IPR028964">
    <property type="entry name" value="Imm8"/>
</dbReference>
<protein>
    <submittedName>
        <fullName evidence="1">Immunity 8 family protein</fullName>
    </submittedName>
</protein>
<evidence type="ECO:0000313" key="1">
    <source>
        <dbReference type="EMBL" id="MCA5894737.1"/>
    </source>
</evidence>
<organism evidence="1 2">
    <name type="scientific">Isoptericola luteus</name>
    <dbReference type="NCBI Taxonomy" id="2879484"/>
    <lineage>
        <taxon>Bacteria</taxon>
        <taxon>Bacillati</taxon>
        <taxon>Actinomycetota</taxon>
        <taxon>Actinomycetes</taxon>
        <taxon>Micrococcales</taxon>
        <taxon>Promicromonosporaceae</taxon>
        <taxon>Isoptericola</taxon>
    </lineage>
</organism>
<proteinExistence type="predicted"/>
<comment type="caution">
    <text evidence="1">The sequence shown here is derived from an EMBL/GenBank/DDBJ whole genome shotgun (WGS) entry which is preliminary data.</text>
</comment>
<sequence>MRATLRSLDFDPDPGDLPADPSAFRFNARLTVGPDDGPGDETFDVTVCTPEWLSQACRASGGIYDARHHVVVTLDQFDRRVLRDWFVRRVQGVEGDNWSRIGHRLGRLGFWEFEDYAS</sequence>
<dbReference type="Proteomes" id="UP001319870">
    <property type="component" value="Unassembled WGS sequence"/>
</dbReference>
<dbReference type="Pfam" id="PF15586">
    <property type="entry name" value="Imm8"/>
    <property type="match status" value="1"/>
</dbReference>
<keyword evidence="2" id="KW-1185">Reference proteome</keyword>
<gene>
    <name evidence="1" type="ORF">LEP48_15460</name>
</gene>
<evidence type="ECO:0000313" key="2">
    <source>
        <dbReference type="Proteomes" id="UP001319870"/>
    </source>
</evidence>
<accession>A0ABS7ZI94</accession>
<dbReference type="EMBL" id="JAIXCQ010000012">
    <property type="protein sequence ID" value="MCA5894737.1"/>
    <property type="molecule type" value="Genomic_DNA"/>
</dbReference>
<dbReference type="RefSeq" id="WP_225566471.1">
    <property type="nucleotide sequence ID" value="NZ_JAIXCQ010000012.1"/>
</dbReference>
<name>A0ABS7ZI94_9MICO</name>
<reference evidence="1 2" key="1">
    <citation type="submission" date="2021-09" db="EMBL/GenBank/DDBJ databases">
        <title>Isoptericola luteus sp. nov., a novel bacterium isolated from Harbin, the capital city of Heilongjiang province.</title>
        <authorList>
            <person name="Li J."/>
        </authorList>
    </citation>
    <scope>NUCLEOTIDE SEQUENCE [LARGE SCALE GENOMIC DNA]</scope>
    <source>
        <strain evidence="1 2">NEAU-Y5</strain>
    </source>
</reference>